<evidence type="ECO:0000313" key="2">
    <source>
        <dbReference type="EMBL" id="MBF4500901.1"/>
    </source>
</evidence>
<keyword evidence="3" id="KW-1185">Reference proteome</keyword>
<organism evidence="2 3">
    <name type="scientific">Savagea serpentis</name>
    <dbReference type="NCBI Taxonomy" id="2785297"/>
    <lineage>
        <taxon>Bacteria</taxon>
        <taxon>Bacillati</taxon>
        <taxon>Bacillota</taxon>
        <taxon>Bacilli</taxon>
        <taxon>Bacillales</taxon>
        <taxon>Caryophanaceae</taxon>
        <taxon>Savagea</taxon>
    </lineage>
</organism>
<dbReference type="InterPro" id="IPR052906">
    <property type="entry name" value="Type_IV_Methyl-Rstrct_Enzyme"/>
</dbReference>
<comment type="caution">
    <text evidence="2">The sequence shown here is derived from an EMBL/GenBank/DDBJ whole genome shotgun (WGS) entry which is preliminary data.</text>
</comment>
<evidence type="ECO:0000259" key="1">
    <source>
        <dbReference type="Pfam" id="PF04471"/>
    </source>
</evidence>
<protein>
    <submittedName>
        <fullName evidence="2">Restriction endonuclease</fullName>
    </submittedName>
</protein>
<name>A0A8J7GC39_9BACL</name>
<dbReference type="Proteomes" id="UP000622653">
    <property type="component" value="Unassembled WGS sequence"/>
</dbReference>
<dbReference type="InterPro" id="IPR007560">
    <property type="entry name" value="Restrct_endonuc_IV_Mrr"/>
</dbReference>
<dbReference type="PANTHER" id="PTHR30015">
    <property type="entry name" value="MRR RESTRICTION SYSTEM PROTEIN"/>
    <property type="match status" value="1"/>
</dbReference>
<accession>A0A8J7GC39</accession>
<feature type="domain" description="Restriction endonuclease type IV Mrr" evidence="1">
    <location>
        <begin position="8"/>
        <end position="116"/>
    </location>
</feature>
<proteinExistence type="predicted"/>
<keyword evidence="2" id="KW-0255">Endonuclease</keyword>
<gene>
    <name evidence="2" type="ORF">IRY55_05930</name>
</gene>
<dbReference type="PANTHER" id="PTHR30015:SF6">
    <property type="entry name" value="SLL1429 PROTEIN"/>
    <property type="match status" value="1"/>
</dbReference>
<keyword evidence="2" id="KW-0540">Nuclease</keyword>
<sequence>MDMGMDQVDQMSGREFEEWVAQLYRKLGYTVQLTPQSNDFGADLIVKREGKMSAIQTKRYKNKVGVKAVQEIVAAKPHYKAHEAFVVTNNYFTAPAQKLAKANGVILIDRDGIMKMHRTIKK</sequence>
<evidence type="ECO:0000313" key="3">
    <source>
        <dbReference type="Proteomes" id="UP000622653"/>
    </source>
</evidence>
<dbReference type="GO" id="GO:0003677">
    <property type="term" value="F:DNA binding"/>
    <property type="evidence" value="ECO:0007669"/>
    <property type="project" value="InterPro"/>
</dbReference>
<dbReference type="EMBL" id="JADKPV010000001">
    <property type="protein sequence ID" value="MBF4500901.1"/>
    <property type="molecule type" value="Genomic_DNA"/>
</dbReference>
<keyword evidence="2" id="KW-0378">Hydrolase</keyword>
<dbReference type="InterPro" id="IPR011335">
    <property type="entry name" value="Restrct_endonuc-II-like"/>
</dbReference>
<dbReference type="Gene3D" id="3.40.1350.10">
    <property type="match status" value="1"/>
</dbReference>
<dbReference type="GO" id="GO:0015666">
    <property type="term" value="F:restriction endodeoxyribonuclease activity"/>
    <property type="evidence" value="ECO:0007669"/>
    <property type="project" value="TreeGrafter"/>
</dbReference>
<reference evidence="2" key="1">
    <citation type="submission" date="2020-11" db="EMBL/GenBank/DDBJ databases">
        <title>Multidrug resistant novel bacterium Savagea serpentis sp. nov., isolated from the scats of a vine snake (Ahaetulla nasuta).</title>
        <authorList>
            <person name="Venkata Ramana V."/>
            <person name="Vikas Patil S."/>
            <person name="Yogita Lugani V."/>
        </authorList>
    </citation>
    <scope>NUCLEOTIDE SEQUENCE</scope>
    <source>
        <strain evidence="2">SN6</strain>
    </source>
</reference>
<dbReference type="GO" id="GO:0009307">
    <property type="term" value="P:DNA restriction-modification system"/>
    <property type="evidence" value="ECO:0007669"/>
    <property type="project" value="InterPro"/>
</dbReference>
<dbReference type="AlphaFoldDB" id="A0A8J7GC39"/>
<dbReference type="Pfam" id="PF04471">
    <property type="entry name" value="Mrr_cat"/>
    <property type="match status" value="1"/>
</dbReference>
<dbReference type="InterPro" id="IPR011856">
    <property type="entry name" value="tRNA_endonuc-like_dom_sf"/>
</dbReference>
<dbReference type="SUPFAM" id="SSF52980">
    <property type="entry name" value="Restriction endonuclease-like"/>
    <property type="match status" value="1"/>
</dbReference>